<comment type="subcellular location">
    <subcellularLocation>
        <location evidence="1">Cell membrane</location>
        <topology evidence="1">Multi-pass membrane protein</topology>
    </subcellularLocation>
</comment>
<dbReference type="InterPro" id="IPR036259">
    <property type="entry name" value="MFS_trans_sf"/>
</dbReference>
<dbReference type="Gene3D" id="1.20.1250.20">
    <property type="entry name" value="MFS general substrate transporter like domains"/>
    <property type="match status" value="1"/>
</dbReference>
<dbReference type="InterPro" id="IPR020846">
    <property type="entry name" value="MFS_dom"/>
</dbReference>
<evidence type="ECO:0000256" key="3">
    <source>
        <dbReference type="ARBA" id="ARBA00022989"/>
    </source>
</evidence>
<dbReference type="GO" id="GO:0046677">
    <property type="term" value="P:response to antibiotic"/>
    <property type="evidence" value="ECO:0007669"/>
    <property type="project" value="UniProtKB-KW"/>
</dbReference>
<name>A0AA41Q0K2_9ACTN</name>
<comment type="caution">
    <text evidence="9">The sequence shown here is derived from an EMBL/GenBank/DDBJ whole genome shotgun (WGS) entry which is preliminary data.</text>
</comment>
<feature type="transmembrane region" description="Helical" evidence="7">
    <location>
        <begin position="247"/>
        <end position="265"/>
    </location>
</feature>
<dbReference type="PANTHER" id="PTHR42718">
    <property type="entry name" value="MAJOR FACILITATOR SUPERFAMILY MULTIDRUG TRANSPORTER MFSC"/>
    <property type="match status" value="1"/>
</dbReference>
<feature type="transmembrane region" description="Helical" evidence="7">
    <location>
        <begin position="385"/>
        <end position="408"/>
    </location>
</feature>
<feature type="transmembrane region" description="Helical" evidence="7">
    <location>
        <begin position="61"/>
        <end position="81"/>
    </location>
</feature>
<feature type="transmembrane region" description="Helical" evidence="7">
    <location>
        <begin position="354"/>
        <end position="373"/>
    </location>
</feature>
<feature type="transmembrane region" description="Helical" evidence="7">
    <location>
        <begin position="118"/>
        <end position="140"/>
    </location>
</feature>
<feature type="transmembrane region" description="Helical" evidence="7">
    <location>
        <begin position="181"/>
        <end position="205"/>
    </location>
</feature>
<gene>
    <name evidence="9" type="ORF">LZ495_18955</name>
</gene>
<keyword evidence="3 7" id="KW-1133">Transmembrane helix</keyword>
<dbReference type="RefSeq" id="WP_235053507.1">
    <property type="nucleotide sequence ID" value="NZ_JAKFHA010000010.1"/>
</dbReference>
<accession>A0AA41Q0K2</accession>
<dbReference type="AlphaFoldDB" id="A0AA41Q0K2"/>
<evidence type="ECO:0000313" key="10">
    <source>
        <dbReference type="Proteomes" id="UP001165378"/>
    </source>
</evidence>
<evidence type="ECO:0000256" key="5">
    <source>
        <dbReference type="ARBA" id="ARBA00023251"/>
    </source>
</evidence>
<dbReference type="Pfam" id="PF07690">
    <property type="entry name" value="MFS_1"/>
    <property type="match status" value="1"/>
</dbReference>
<feature type="transmembrane region" description="Helical" evidence="7">
    <location>
        <begin position="320"/>
        <end position="342"/>
    </location>
</feature>
<reference evidence="9" key="1">
    <citation type="submission" date="2022-01" db="EMBL/GenBank/DDBJ databases">
        <title>Genome-Based Taxonomic Classification of the Phylum Actinobacteria.</title>
        <authorList>
            <person name="Gao Y."/>
        </authorList>
    </citation>
    <scope>NUCLEOTIDE SEQUENCE</scope>
    <source>
        <strain evidence="9">KLBMP 8922</strain>
    </source>
</reference>
<evidence type="ECO:0000256" key="1">
    <source>
        <dbReference type="ARBA" id="ARBA00004651"/>
    </source>
</evidence>
<keyword evidence="10" id="KW-1185">Reference proteome</keyword>
<feature type="transmembrane region" description="Helical" evidence="7">
    <location>
        <begin position="420"/>
        <end position="441"/>
    </location>
</feature>
<dbReference type="GO" id="GO:0005886">
    <property type="term" value="C:plasma membrane"/>
    <property type="evidence" value="ECO:0007669"/>
    <property type="project" value="UniProtKB-SubCell"/>
</dbReference>
<proteinExistence type="predicted"/>
<dbReference type="PROSITE" id="PS50850">
    <property type="entry name" value="MFS"/>
    <property type="match status" value="1"/>
</dbReference>
<dbReference type="InterPro" id="IPR011701">
    <property type="entry name" value="MFS"/>
</dbReference>
<sequence>MSLLAPERPVRTHLADPPARPRSRWAALPVLLVAVFMTTLDFFIVNAAGPAARRDLDAGATAMQTVLIGYGMAYAAGLITAGRLGDLYGPRRVFAAGLALFTAASAACGLAPDAEFLVGARIVQGLAAALMGPQVLALLGTLFPGADRARAFAWYGATVGLAGTGGQVVGGLLVAVDPAGLGWRTCFLVNIPLGAAALLFAPAVLPRGERSVPDRNGLDLLGAALAAAGLIAVVLPLAAAPEAGTSWWTWPVLASAVPLFAAFAAQQRRRTAAGRGLLVDPAVFRERGFAAGLLCIALLFGASAGLTSVLAVGLQDGAGLSPLAAGAICTALNAGFFATSMHTGRLTGRLGSRLPLIGAAVLAAGLAATGWAAPATGTSVPLGLIAGLAVTGAGMGLLMAPLTAAALVGVRTRLSGTAAAVLGTVQEVAGALGIAVTGLVFHQTLGAGLPAAGDPRWTTAFRAASVLLVLAASAIAAVHIRARAVRD</sequence>
<dbReference type="PANTHER" id="PTHR42718:SF39">
    <property type="entry name" value="ACTINORHODIN TRANSPORTER-RELATED"/>
    <property type="match status" value="1"/>
</dbReference>
<evidence type="ECO:0000256" key="2">
    <source>
        <dbReference type="ARBA" id="ARBA00022692"/>
    </source>
</evidence>
<organism evidence="9 10">
    <name type="scientific">Yinghuangia soli</name>
    <dbReference type="NCBI Taxonomy" id="2908204"/>
    <lineage>
        <taxon>Bacteria</taxon>
        <taxon>Bacillati</taxon>
        <taxon>Actinomycetota</taxon>
        <taxon>Actinomycetes</taxon>
        <taxon>Kitasatosporales</taxon>
        <taxon>Streptomycetaceae</taxon>
        <taxon>Yinghuangia</taxon>
    </lineage>
</organism>
<evidence type="ECO:0000313" key="9">
    <source>
        <dbReference type="EMBL" id="MCF2529278.1"/>
    </source>
</evidence>
<evidence type="ECO:0000259" key="8">
    <source>
        <dbReference type="PROSITE" id="PS50850"/>
    </source>
</evidence>
<feature type="region of interest" description="Disordered" evidence="6">
    <location>
        <begin position="1"/>
        <end position="20"/>
    </location>
</feature>
<keyword evidence="4 7" id="KW-0472">Membrane</keyword>
<dbReference type="CDD" id="cd17321">
    <property type="entry name" value="MFS_MMR_MDR_like"/>
    <property type="match status" value="1"/>
</dbReference>
<dbReference type="Gene3D" id="1.20.1720.10">
    <property type="entry name" value="Multidrug resistance protein D"/>
    <property type="match status" value="1"/>
</dbReference>
<feature type="transmembrane region" description="Helical" evidence="7">
    <location>
        <begin position="152"/>
        <end position="175"/>
    </location>
</feature>
<feature type="domain" description="Major facilitator superfamily (MFS) profile" evidence="8">
    <location>
        <begin position="27"/>
        <end position="483"/>
    </location>
</feature>
<dbReference type="SUPFAM" id="SSF103473">
    <property type="entry name" value="MFS general substrate transporter"/>
    <property type="match status" value="1"/>
</dbReference>
<dbReference type="EMBL" id="JAKFHA010000010">
    <property type="protein sequence ID" value="MCF2529278.1"/>
    <property type="molecule type" value="Genomic_DNA"/>
</dbReference>
<feature type="transmembrane region" description="Helical" evidence="7">
    <location>
        <begin position="93"/>
        <end position="112"/>
    </location>
</feature>
<feature type="transmembrane region" description="Helical" evidence="7">
    <location>
        <begin position="25"/>
        <end position="49"/>
    </location>
</feature>
<protein>
    <submittedName>
        <fullName evidence="9">MFS transporter</fullName>
    </submittedName>
</protein>
<evidence type="ECO:0000256" key="6">
    <source>
        <dbReference type="SAM" id="MobiDB-lite"/>
    </source>
</evidence>
<evidence type="ECO:0000256" key="4">
    <source>
        <dbReference type="ARBA" id="ARBA00023136"/>
    </source>
</evidence>
<feature type="transmembrane region" description="Helical" evidence="7">
    <location>
        <begin position="217"/>
        <end position="241"/>
    </location>
</feature>
<feature type="transmembrane region" description="Helical" evidence="7">
    <location>
        <begin position="289"/>
        <end position="314"/>
    </location>
</feature>
<feature type="transmembrane region" description="Helical" evidence="7">
    <location>
        <begin position="461"/>
        <end position="480"/>
    </location>
</feature>
<dbReference type="GO" id="GO:0022857">
    <property type="term" value="F:transmembrane transporter activity"/>
    <property type="evidence" value="ECO:0007669"/>
    <property type="project" value="InterPro"/>
</dbReference>
<keyword evidence="2 7" id="KW-0812">Transmembrane</keyword>
<keyword evidence="5" id="KW-0046">Antibiotic resistance</keyword>
<evidence type="ECO:0000256" key="7">
    <source>
        <dbReference type="SAM" id="Phobius"/>
    </source>
</evidence>
<dbReference type="Proteomes" id="UP001165378">
    <property type="component" value="Unassembled WGS sequence"/>
</dbReference>